<evidence type="ECO:0000313" key="9">
    <source>
        <dbReference type="Proteomes" id="UP000034325"/>
    </source>
</evidence>
<proteinExistence type="predicted"/>
<accession>A0A0G0LYC9</accession>
<comment type="caution">
    <text evidence="8">The sequence shown here is derived from an EMBL/GenBank/DDBJ whole genome shotgun (WGS) entry which is preliminary data.</text>
</comment>
<name>A0A0G0LYC9_9BACT</name>
<evidence type="ECO:0000256" key="3">
    <source>
        <dbReference type="ARBA" id="ARBA00022692"/>
    </source>
</evidence>
<evidence type="ECO:0000256" key="4">
    <source>
        <dbReference type="ARBA" id="ARBA00022989"/>
    </source>
</evidence>
<protein>
    <recommendedName>
        <fullName evidence="7">VTT domain-containing protein</fullName>
    </recommendedName>
</protein>
<feature type="domain" description="VTT" evidence="7">
    <location>
        <begin position="37"/>
        <end position="158"/>
    </location>
</feature>
<evidence type="ECO:0000259" key="7">
    <source>
        <dbReference type="Pfam" id="PF09335"/>
    </source>
</evidence>
<sequence>MDAVGLIDKIEIIYLSWGNIIIFISSLVETSPIGFTIPGGFVVALGGFFSYGNKLNLAGVILSGTLGMLTTFLIAYFLGRKTGFQLAKKFHQQKYFELAKRLLENHGPTILTTSLLASLTRFWIAYVAGSQSYNIFKFVFYASVSSLTWNSLLVTVGYLAGSEREELESGIAKLGILSWGILLLTLGIIYIKTRKEFLEIKKGK</sequence>
<dbReference type="PANTHER" id="PTHR42709:SF6">
    <property type="entry name" value="UNDECAPRENYL PHOSPHATE TRANSPORTER A"/>
    <property type="match status" value="1"/>
</dbReference>
<evidence type="ECO:0000256" key="2">
    <source>
        <dbReference type="ARBA" id="ARBA00022475"/>
    </source>
</evidence>
<dbReference type="PANTHER" id="PTHR42709">
    <property type="entry name" value="ALKALINE PHOSPHATASE LIKE PROTEIN"/>
    <property type="match status" value="1"/>
</dbReference>
<dbReference type="Proteomes" id="UP000034325">
    <property type="component" value="Unassembled WGS sequence"/>
</dbReference>
<evidence type="ECO:0000256" key="5">
    <source>
        <dbReference type="ARBA" id="ARBA00023136"/>
    </source>
</evidence>
<dbReference type="GO" id="GO:0005886">
    <property type="term" value="C:plasma membrane"/>
    <property type="evidence" value="ECO:0007669"/>
    <property type="project" value="UniProtKB-SubCell"/>
</dbReference>
<keyword evidence="5 6" id="KW-0472">Membrane</keyword>
<dbReference type="EMBL" id="LBWA01000021">
    <property type="protein sequence ID" value="KKQ96958.1"/>
    <property type="molecule type" value="Genomic_DNA"/>
</dbReference>
<keyword evidence="2" id="KW-1003">Cell membrane</keyword>
<organism evidence="8 9">
    <name type="scientific">Candidatus Woesebacteria bacterium GW2011_GWA1_39_12</name>
    <dbReference type="NCBI Taxonomy" id="1618549"/>
    <lineage>
        <taxon>Bacteria</taxon>
        <taxon>Candidatus Woeseibacteriota</taxon>
    </lineage>
</organism>
<keyword evidence="3 6" id="KW-0812">Transmembrane</keyword>
<reference evidence="8 9" key="1">
    <citation type="journal article" date="2015" name="Nature">
        <title>rRNA introns, odd ribosomes, and small enigmatic genomes across a large radiation of phyla.</title>
        <authorList>
            <person name="Brown C.T."/>
            <person name="Hug L.A."/>
            <person name="Thomas B.C."/>
            <person name="Sharon I."/>
            <person name="Castelle C.J."/>
            <person name="Singh A."/>
            <person name="Wilkins M.J."/>
            <person name="Williams K.H."/>
            <person name="Banfield J.F."/>
        </authorList>
    </citation>
    <scope>NUCLEOTIDE SEQUENCE [LARGE SCALE GENOMIC DNA]</scope>
</reference>
<keyword evidence="4 6" id="KW-1133">Transmembrane helix</keyword>
<feature type="transmembrane region" description="Helical" evidence="6">
    <location>
        <begin position="57"/>
        <end position="79"/>
    </location>
</feature>
<dbReference type="InterPro" id="IPR032816">
    <property type="entry name" value="VTT_dom"/>
</dbReference>
<dbReference type="Pfam" id="PF09335">
    <property type="entry name" value="VTT_dom"/>
    <property type="match status" value="1"/>
</dbReference>
<comment type="subcellular location">
    <subcellularLocation>
        <location evidence="1">Cell membrane</location>
        <topology evidence="1">Multi-pass membrane protein</topology>
    </subcellularLocation>
</comment>
<gene>
    <name evidence="8" type="ORF">UT23_C0021G0021</name>
</gene>
<dbReference type="AlphaFoldDB" id="A0A0G0LYC9"/>
<evidence type="ECO:0000313" key="8">
    <source>
        <dbReference type="EMBL" id="KKQ96958.1"/>
    </source>
</evidence>
<evidence type="ECO:0000256" key="6">
    <source>
        <dbReference type="SAM" id="Phobius"/>
    </source>
</evidence>
<feature type="transmembrane region" description="Helical" evidence="6">
    <location>
        <begin position="171"/>
        <end position="191"/>
    </location>
</feature>
<feature type="transmembrane region" description="Helical" evidence="6">
    <location>
        <begin position="138"/>
        <end position="159"/>
    </location>
</feature>
<dbReference type="InterPro" id="IPR051311">
    <property type="entry name" value="DedA_domain"/>
</dbReference>
<evidence type="ECO:0000256" key="1">
    <source>
        <dbReference type="ARBA" id="ARBA00004651"/>
    </source>
</evidence>